<sequence>MIRLSKGKLDEFNDHILSPCFPIIED</sequence>
<dbReference type="AlphaFoldDB" id="A0A3D9C2U8"/>
<dbReference type="EMBL" id="QNVT01000032">
    <property type="protein sequence ID" value="REC59862.1"/>
    <property type="molecule type" value="Genomic_DNA"/>
</dbReference>
<reference evidence="2" key="1">
    <citation type="submission" date="2018-06" db="EMBL/GenBank/DDBJ databases">
        <authorList>
            <person name="Lum Nde A."/>
            <person name="Hugo C."/>
        </authorList>
    </citation>
    <scope>NUCLEOTIDE SEQUENCE [LARGE SCALE GENOMIC DNA]</scope>
    <source>
        <strain evidence="2">1_F178</strain>
    </source>
</reference>
<comment type="caution">
    <text evidence="1">The sequence shown here is derived from an EMBL/GenBank/DDBJ whole genome shotgun (WGS) entry which is preliminary data.</text>
</comment>
<organism evidence="1 2">
    <name type="scientific">Chryseobacterium pennae</name>
    <dbReference type="NCBI Taxonomy" id="2258962"/>
    <lineage>
        <taxon>Bacteria</taxon>
        <taxon>Pseudomonadati</taxon>
        <taxon>Bacteroidota</taxon>
        <taxon>Flavobacteriia</taxon>
        <taxon>Flavobacteriales</taxon>
        <taxon>Weeksellaceae</taxon>
        <taxon>Chryseobacterium group</taxon>
        <taxon>Chryseobacterium</taxon>
    </lineage>
</organism>
<proteinExistence type="predicted"/>
<accession>A0A3D9C2U8</accession>
<dbReference type="Proteomes" id="UP000256686">
    <property type="component" value="Unassembled WGS sequence"/>
</dbReference>
<gene>
    <name evidence="1" type="ORF">DRF65_24090</name>
</gene>
<name>A0A3D9C2U8_9FLAO</name>
<evidence type="ECO:0000313" key="2">
    <source>
        <dbReference type="Proteomes" id="UP000256686"/>
    </source>
</evidence>
<protein>
    <submittedName>
        <fullName evidence="1">Uncharacterized protein</fullName>
    </submittedName>
</protein>
<evidence type="ECO:0000313" key="1">
    <source>
        <dbReference type="EMBL" id="REC59862.1"/>
    </source>
</evidence>
<keyword evidence="2" id="KW-1185">Reference proteome</keyword>